<evidence type="ECO:0000256" key="1">
    <source>
        <dbReference type="SAM" id="Coils"/>
    </source>
</evidence>
<feature type="coiled-coil region" evidence="1">
    <location>
        <begin position="73"/>
        <end position="146"/>
    </location>
</feature>
<proteinExistence type="predicted"/>
<keyword evidence="4" id="KW-1185">Reference proteome</keyword>
<gene>
    <name evidence="3" type="ORF">HMF3257_20990</name>
</gene>
<organism evidence="3 4">
    <name type="scientific">Spirosoma telluris</name>
    <dbReference type="NCBI Taxonomy" id="2183553"/>
    <lineage>
        <taxon>Bacteria</taxon>
        <taxon>Pseudomonadati</taxon>
        <taxon>Bacteroidota</taxon>
        <taxon>Cytophagia</taxon>
        <taxon>Cytophagales</taxon>
        <taxon>Cytophagaceae</taxon>
        <taxon>Spirosoma</taxon>
    </lineage>
</organism>
<accession>A0A327NNQ8</accession>
<evidence type="ECO:0000313" key="4">
    <source>
        <dbReference type="Proteomes" id="UP000249016"/>
    </source>
</evidence>
<dbReference type="EMBL" id="QLII01000001">
    <property type="protein sequence ID" value="RAI76039.1"/>
    <property type="molecule type" value="Genomic_DNA"/>
</dbReference>
<dbReference type="Proteomes" id="UP000249016">
    <property type="component" value="Unassembled WGS sequence"/>
</dbReference>
<evidence type="ECO:0000313" key="3">
    <source>
        <dbReference type="EMBL" id="RAI76039.1"/>
    </source>
</evidence>
<protein>
    <submittedName>
        <fullName evidence="3">Uncharacterized protein</fullName>
    </submittedName>
</protein>
<keyword evidence="1" id="KW-0175">Coiled coil</keyword>
<feature type="region of interest" description="Disordered" evidence="2">
    <location>
        <begin position="282"/>
        <end position="313"/>
    </location>
</feature>
<dbReference type="AlphaFoldDB" id="A0A327NNQ8"/>
<dbReference type="RefSeq" id="WP_111345131.1">
    <property type="nucleotide sequence ID" value="NZ_QLII01000001.1"/>
</dbReference>
<name>A0A327NNQ8_9BACT</name>
<comment type="caution">
    <text evidence="3">The sequence shown here is derived from an EMBL/GenBank/DDBJ whole genome shotgun (WGS) entry which is preliminary data.</text>
</comment>
<evidence type="ECO:0000256" key="2">
    <source>
        <dbReference type="SAM" id="MobiDB-lite"/>
    </source>
</evidence>
<sequence length="313" mass="36240">MMARQLTPQQINQALQFRSEGYSIRDIGIELGVPKSRVHEFLKQQPRPYVEQAKLPVSGLHPTSFSSLSTSELAEREQQLIQLQTKLEADRQALNQQAQMLAEQEQQILSRGNPFAVTSREHGRQLEQLAQREQALAQERLSLDDRYAELQRLLQSMPGKEEQYETFRKRARQDKLVNRYNRLLQEVLDNCDDCRWSGDEVDEFLEQAESIKDKVVSFCKAHQIDERRLLIYQGLVFIISEVEEEQEEQTTGLFSGSSVDFDYGPEYQAKIKAFMVQTFDQEVPASSTPVESGVKTEVNDEDDEWEEEDDDDE</sequence>
<reference evidence="3 4" key="1">
    <citation type="submission" date="2018-06" db="EMBL/GenBank/DDBJ databases">
        <title>Spirosoma sp. HMF3257 Genome sequencing and assembly.</title>
        <authorList>
            <person name="Kang H."/>
            <person name="Cha I."/>
            <person name="Kim H."/>
            <person name="Kang J."/>
            <person name="Joh K."/>
        </authorList>
    </citation>
    <scope>NUCLEOTIDE SEQUENCE [LARGE SCALE GENOMIC DNA]</scope>
    <source>
        <strain evidence="3 4">HMF3257</strain>
    </source>
</reference>
<feature type="compositionally biased region" description="Acidic residues" evidence="2">
    <location>
        <begin position="299"/>
        <end position="313"/>
    </location>
</feature>